<feature type="domain" description="Glycosyltransferase 2-like" evidence="5">
    <location>
        <begin position="29"/>
        <end position="165"/>
    </location>
</feature>
<evidence type="ECO:0000256" key="2">
    <source>
        <dbReference type="ARBA" id="ARBA00022676"/>
    </source>
</evidence>
<evidence type="ECO:0000259" key="5">
    <source>
        <dbReference type="Pfam" id="PF00535"/>
    </source>
</evidence>
<protein>
    <submittedName>
        <fullName evidence="6">Glycosyltransferase involved in cell wall biosynthesis</fullName>
    </submittedName>
</protein>
<organism evidence="6 7">
    <name type="scientific">Chryseobacterium sediminis</name>
    <dbReference type="NCBI Taxonomy" id="1679494"/>
    <lineage>
        <taxon>Bacteria</taxon>
        <taxon>Pseudomonadati</taxon>
        <taxon>Bacteroidota</taxon>
        <taxon>Flavobacteriia</taxon>
        <taxon>Flavobacteriales</taxon>
        <taxon>Weeksellaceae</taxon>
        <taxon>Chryseobacterium group</taxon>
        <taxon>Chryseobacterium</taxon>
    </lineage>
</organism>
<evidence type="ECO:0000256" key="1">
    <source>
        <dbReference type="ARBA" id="ARBA00006739"/>
    </source>
</evidence>
<dbReference type="RefSeq" id="WP_194304296.1">
    <property type="nucleotide sequence ID" value="NZ_JACHKS010000001.1"/>
</dbReference>
<proteinExistence type="inferred from homology"/>
<evidence type="ECO:0000313" key="7">
    <source>
        <dbReference type="Proteomes" id="UP000587367"/>
    </source>
</evidence>
<dbReference type="InterPro" id="IPR001173">
    <property type="entry name" value="Glyco_trans_2-like"/>
</dbReference>
<keyword evidence="2" id="KW-0328">Glycosyltransferase</keyword>
<accession>A0ABR6PVK7</accession>
<dbReference type="Proteomes" id="UP000587367">
    <property type="component" value="Unassembled WGS sequence"/>
</dbReference>
<comment type="similarity">
    <text evidence="1">Belongs to the glycosyltransferase 2 family.</text>
</comment>
<gene>
    <name evidence="6" type="ORF">HNP24_000037</name>
</gene>
<dbReference type="Pfam" id="PF00535">
    <property type="entry name" value="Glycos_transf_2"/>
    <property type="match status" value="1"/>
</dbReference>
<sequence length="308" mass="35600">MINGNGYPKKFLIIGHSSLITIIFVRFLIIIPAHNEEDNLSFTLDSLQQQSSKDFKVVVVNDGSVDRTPEIIRKYTKTDSRFETINLQKSGHQPGSKVVHAFKNGLRTQSLDEFDIICKFDADIILPENYLAAVETAFANNPEYGLVGGLLYIEKEGNWIYEGNSNKHHVRGPMKAYRKECFMQIGGLRETLGWDNIDSILLENLGWKEVVLPELHVKLIKVKGADYTIRPADYYGRYFYFLGLNRFLAYIASSKEAMKSKSPSFFFDMINSYENCRSKKLELKITKEEQKAVNDQRWRMLKKKWLKM</sequence>
<reference evidence="6 7" key="1">
    <citation type="submission" date="2020-08" db="EMBL/GenBank/DDBJ databases">
        <title>Functional genomics of gut bacteria from endangered species of beetles.</title>
        <authorList>
            <person name="Carlos-Shanley C."/>
        </authorList>
    </citation>
    <scope>NUCLEOTIDE SEQUENCE [LARGE SCALE GENOMIC DNA]</scope>
    <source>
        <strain evidence="6 7">S00068</strain>
    </source>
</reference>
<feature type="transmembrane region" description="Helical" evidence="4">
    <location>
        <begin position="12"/>
        <end position="31"/>
    </location>
</feature>
<dbReference type="PANTHER" id="PTHR43630:SF1">
    <property type="entry name" value="POLY-BETA-1,6-N-ACETYL-D-GLUCOSAMINE SYNTHASE"/>
    <property type="match status" value="1"/>
</dbReference>
<dbReference type="Gene3D" id="3.90.550.10">
    <property type="entry name" value="Spore Coat Polysaccharide Biosynthesis Protein SpsA, Chain A"/>
    <property type="match status" value="1"/>
</dbReference>
<keyword evidence="4" id="KW-1133">Transmembrane helix</keyword>
<keyword evidence="4" id="KW-0812">Transmembrane</keyword>
<evidence type="ECO:0000313" key="6">
    <source>
        <dbReference type="EMBL" id="MBB6329087.1"/>
    </source>
</evidence>
<keyword evidence="7" id="KW-1185">Reference proteome</keyword>
<dbReference type="EMBL" id="JACHKS010000001">
    <property type="protein sequence ID" value="MBB6329087.1"/>
    <property type="molecule type" value="Genomic_DNA"/>
</dbReference>
<comment type="caution">
    <text evidence="6">The sequence shown here is derived from an EMBL/GenBank/DDBJ whole genome shotgun (WGS) entry which is preliminary data.</text>
</comment>
<dbReference type="SUPFAM" id="SSF53448">
    <property type="entry name" value="Nucleotide-diphospho-sugar transferases"/>
    <property type="match status" value="1"/>
</dbReference>
<dbReference type="InterPro" id="IPR029044">
    <property type="entry name" value="Nucleotide-diphossugar_trans"/>
</dbReference>
<evidence type="ECO:0000256" key="4">
    <source>
        <dbReference type="SAM" id="Phobius"/>
    </source>
</evidence>
<name>A0ABR6PVK7_9FLAO</name>
<keyword evidence="3" id="KW-0808">Transferase</keyword>
<dbReference type="PANTHER" id="PTHR43630">
    <property type="entry name" value="POLY-BETA-1,6-N-ACETYL-D-GLUCOSAMINE SYNTHASE"/>
    <property type="match status" value="1"/>
</dbReference>
<evidence type="ECO:0000256" key="3">
    <source>
        <dbReference type="ARBA" id="ARBA00022679"/>
    </source>
</evidence>
<keyword evidence="4" id="KW-0472">Membrane</keyword>
<dbReference type="CDD" id="cd06423">
    <property type="entry name" value="CESA_like"/>
    <property type="match status" value="1"/>
</dbReference>